<dbReference type="RefSeq" id="WP_401379742.1">
    <property type="nucleotide sequence ID" value="NZ_JBIUWZ010000001.1"/>
</dbReference>
<dbReference type="EMBL" id="JBIUWZ010000001">
    <property type="protein sequence ID" value="MFJ2676816.1"/>
    <property type="molecule type" value="Genomic_DNA"/>
</dbReference>
<evidence type="ECO:0000313" key="1">
    <source>
        <dbReference type="EMBL" id="MFJ2676816.1"/>
    </source>
</evidence>
<proteinExistence type="predicted"/>
<gene>
    <name evidence="1" type="ORF">ACIOWJ_01740</name>
</gene>
<keyword evidence="2" id="KW-1185">Reference proteome</keyword>
<dbReference type="Proteomes" id="UP001617213">
    <property type="component" value="Unassembled WGS sequence"/>
</dbReference>
<sequence>MGFFDKVKELALKAKCGVGMHAGDYAKAANGPACLLEKTCPDCFEHVTKHKHEHGDFSYKNHHTCTMIRNCVHCDHEDSKVKHEDFVDMGRDDFCKVQEKCIRCGFTQVKKEDHYMTEVSRNDTHKTLSCIRCNKSETQKLERY</sequence>
<organism evidence="1 2">
    <name type="scientific">Pseudomonas sivasensis</name>
    <dbReference type="NCBI Taxonomy" id="1880678"/>
    <lineage>
        <taxon>Bacteria</taxon>
        <taxon>Pseudomonadati</taxon>
        <taxon>Pseudomonadota</taxon>
        <taxon>Gammaproteobacteria</taxon>
        <taxon>Pseudomonadales</taxon>
        <taxon>Pseudomonadaceae</taxon>
        <taxon>Pseudomonas</taxon>
    </lineage>
</organism>
<protein>
    <submittedName>
        <fullName evidence="1">Uncharacterized protein</fullName>
    </submittedName>
</protein>
<comment type="caution">
    <text evidence="1">The sequence shown here is derived from an EMBL/GenBank/DDBJ whole genome shotgun (WGS) entry which is preliminary data.</text>
</comment>
<accession>A0ABW8DUU0</accession>
<reference evidence="1 2" key="1">
    <citation type="submission" date="2024-10" db="EMBL/GenBank/DDBJ databases">
        <title>The Natural Products Discovery Center: Release of the First 8490 Sequenced Strains for Exploring Actinobacteria Biosynthetic Diversity.</title>
        <authorList>
            <person name="Kalkreuter E."/>
            <person name="Kautsar S.A."/>
            <person name="Yang D."/>
            <person name="Bader C.D."/>
            <person name="Teijaro C.N."/>
            <person name="Fluegel L."/>
            <person name="Davis C.M."/>
            <person name="Simpson J.R."/>
            <person name="Lauterbach L."/>
            <person name="Steele A.D."/>
            <person name="Gui C."/>
            <person name="Meng S."/>
            <person name="Li G."/>
            <person name="Viehrig K."/>
            <person name="Ye F."/>
            <person name="Su P."/>
            <person name="Kiefer A.F."/>
            <person name="Nichols A."/>
            <person name="Cepeda A.J."/>
            <person name="Yan W."/>
            <person name="Fan B."/>
            <person name="Jiang Y."/>
            <person name="Adhikari A."/>
            <person name="Zheng C.-J."/>
            <person name="Schuster L."/>
            <person name="Cowan T.M."/>
            <person name="Smanski M.J."/>
            <person name="Chevrette M.G."/>
            <person name="De Carvalho L.P.S."/>
            <person name="Shen B."/>
        </authorList>
    </citation>
    <scope>NUCLEOTIDE SEQUENCE [LARGE SCALE GENOMIC DNA]</scope>
    <source>
        <strain evidence="1 2">NPDC087581</strain>
    </source>
</reference>
<evidence type="ECO:0000313" key="2">
    <source>
        <dbReference type="Proteomes" id="UP001617213"/>
    </source>
</evidence>
<name>A0ABW8DUU0_9PSED</name>